<evidence type="ECO:0000256" key="1">
    <source>
        <dbReference type="SAM" id="MobiDB-lite"/>
    </source>
</evidence>
<organism evidence="2 3">
    <name type="scientific">Pleurodeles waltl</name>
    <name type="common">Iberian ribbed newt</name>
    <dbReference type="NCBI Taxonomy" id="8319"/>
    <lineage>
        <taxon>Eukaryota</taxon>
        <taxon>Metazoa</taxon>
        <taxon>Chordata</taxon>
        <taxon>Craniata</taxon>
        <taxon>Vertebrata</taxon>
        <taxon>Euteleostomi</taxon>
        <taxon>Amphibia</taxon>
        <taxon>Batrachia</taxon>
        <taxon>Caudata</taxon>
        <taxon>Salamandroidea</taxon>
        <taxon>Salamandridae</taxon>
        <taxon>Pleurodelinae</taxon>
        <taxon>Pleurodeles</taxon>
    </lineage>
</organism>
<gene>
    <name evidence="2" type="ORF">NDU88_002775</name>
</gene>
<feature type="compositionally biased region" description="Basic and acidic residues" evidence="1">
    <location>
        <begin position="71"/>
        <end position="85"/>
    </location>
</feature>
<evidence type="ECO:0000313" key="2">
    <source>
        <dbReference type="EMBL" id="KAJ1124314.1"/>
    </source>
</evidence>
<keyword evidence="3" id="KW-1185">Reference proteome</keyword>
<dbReference type="AlphaFoldDB" id="A0AAV7PAZ7"/>
<protein>
    <submittedName>
        <fullName evidence="2">Uncharacterized protein</fullName>
    </submittedName>
</protein>
<dbReference type="Proteomes" id="UP001066276">
    <property type="component" value="Chromosome 7"/>
</dbReference>
<feature type="compositionally biased region" description="Basic and acidic residues" evidence="1">
    <location>
        <begin position="9"/>
        <end position="18"/>
    </location>
</feature>
<comment type="caution">
    <text evidence="2">The sequence shown here is derived from an EMBL/GenBank/DDBJ whole genome shotgun (WGS) entry which is preliminary data.</text>
</comment>
<evidence type="ECO:0000313" key="3">
    <source>
        <dbReference type="Proteomes" id="UP001066276"/>
    </source>
</evidence>
<feature type="region of interest" description="Disordered" evidence="1">
    <location>
        <begin position="1"/>
        <end position="94"/>
    </location>
</feature>
<dbReference type="EMBL" id="JANPWB010000011">
    <property type="protein sequence ID" value="KAJ1124314.1"/>
    <property type="molecule type" value="Genomic_DNA"/>
</dbReference>
<reference evidence="2" key="1">
    <citation type="journal article" date="2022" name="bioRxiv">
        <title>Sequencing and chromosome-scale assembly of the giantPleurodeles waltlgenome.</title>
        <authorList>
            <person name="Brown T."/>
            <person name="Elewa A."/>
            <person name="Iarovenko S."/>
            <person name="Subramanian E."/>
            <person name="Araus A.J."/>
            <person name="Petzold A."/>
            <person name="Susuki M."/>
            <person name="Suzuki K.-i.T."/>
            <person name="Hayashi T."/>
            <person name="Toyoda A."/>
            <person name="Oliveira C."/>
            <person name="Osipova E."/>
            <person name="Leigh N.D."/>
            <person name="Simon A."/>
            <person name="Yun M.H."/>
        </authorList>
    </citation>
    <scope>NUCLEOTIDE SEQUENCE</scope>
    <source>
        <strain evidence="2">20211129_DDA</strain>
        <tissue evidence="2">Liver</tissue>
    </source>
</reference>
<accession>A0AAV7PAZ7</accession>
<sequence>MYYAPKAHVRAEPIKIDNPKQTVSQQHAPPPPKETAALPRRPPQRIPPYLTHAPSTSRPHEGPSPATDCTSKQKGDKKEPQKRVAEQVPAVARR</sequence>
<proteinExistence type="predicted"/>
<name>A0AAV7PAZ7_PLEWA</name>